<protein>
    <recommendedName>
        <fullName evidence="3">CAAX prenyl protease 2/Lysostaphin resistance protein A-like domain-containing protein</fullName>
    </recommendedName>
</protein>
<feature type="transmembrane region" description="Helical" evidence="2">
    <location>
        <begin position="341"/>
        <end position="358"/>
    </location>
</feature>
<keyword evidence="2" id="KW-0812">Transmembrane</keyword>
<proteinExistence type="predicted"/>
<feature type="transmembrane region" description="Helical" evidence="2">
    <location>
        <begin position="216"/>
        <end position="241"/>
    </location>
</feature>
<dbReference type="Proteomes" id="UP000648663">
    <property type="component" value="Unassembled WGS sequence"/>
</dbReference>
<evidence type="ECO:0000256" key="1">
    <source>
        <dbReference type="SAM" id="MobiDB-lite"/>
    </source>
</evidence>
<feature type="region of interest" description="Disordered" evidence="1">
    <location>
        <begin position="1"/>
        <end position="116"/>
    </location>
</feature>
<keyword evidence="2" id="KW-0472">Membrane</keyword>
<evidence type="ECO:0000256" key="2">
    <source>
        <dbReference type="SAM" id="Phobius"/>
    </source>
</evidence>
<dbReference type="Pfam" id="PF02517">
    <property type="entry name" value="Rce1-like"/>
    <property type="match status" value="1"/>
</dbReference>
<dbReference type="EMBL" id="BMMI01000005">
    <property type="protein sequence ID" value="GGL69993.1"/>
    <property type="molecule type" value="Genomic_DNA"/>
</dbReference>
<accession>A0ABQ2G1H8</accession>
<feature type="compositionally biased region" description="Pro residues" evidence="1">
    <location>
        <begin position="41"/>
        <end position="51"/>
    </location>
</feature>
<evidence type="ECO:0000259" key="3">
    <source>
        <dbReference type="Pfam" id="PF02517"/>
    </source>
</evidence>
<feature type="region of interest" description="Disordered" evidence="1">
    <location>
        <begin position="413"/>
        <end position="463"/>
    </location>
</feature>
<sequence>MTGGGWRAWGQGERPSAGESPYPAGSPYAGPPPTGRYGAPPRVPLGPPPGGPAGWPAGAGGAAPGGAPYPAAGTPGPAFGTHPPPVPGGYPPPAVQRPARPPRPVTPPGAPPHDTPQPYALLMRTRDWAWWRPLLGLLLFTVLYGVAAVVLVLLVLVTGVVPDLAMQDLTDVGVLLFTNASLIIAIPIVWVCWLVPHGLRIGWSSSVLGRLRWRALLPWTWRALATLGLAVAVGLLLTVAVTDLSITGPTDSFGWLLVVVLLTTPLQCAAEEYFFRGYLSQAIAGWVGRPQAGAAVAAVLTAALFSAAHLPPDVETFLYRFVIGLVLSGAVWLTGGLEAAIALHAVNNVVIFVLAGALGEELATADPGGAVGWATTLLGIAGMVAFVVWVAVASRRMRPELLSPAMQLAAPAPAARPRPSWGGPPAPPSWGGPPAPPSWGPPAVPGAWTAPPSSGGWTRPPGG</sequence>
<feature type="transmembrane region" description="Helical" evidence="2">
    <location>
        <begin position="253"/>
        <end position="270"/>
    </location>
</feature>
<feature type="transmembrane region" description="Helical" evidence="2">
    <location>
        <begin position="370"/>
        <end position="392"/>
    </location>
</feature>
<evidence type="ECO:0000313" key="5">
    <source>
        <dbReference type="Proteomes" id="UP000648663"/>
    </source>
</evidence>
<feature type="transmembrane region" description="Helical" evidence="2">
    <location>
        <begin position="134"/>
        <end position="161"/>
    </location>
</feature>
<organism evidence="4 5">
    <name type="scientific">Modestobacter marinus</name>
    <dbReference type="NCBI Taxonomy" id="477641"/>
    <lineage>
        <taxon>Bacteria</taxon>
        <taxon>Bacillati</taxon>
        <taxon>Actinomycetota</taxon>
        <taxon>Actinomycetes</taxon>
        <taxon>Geodermatophilales</taxon>
        <taxon>Geodermatophilaceae</taxon>
        <taxon>Modestobacter</taxon>
    </lineage>
</organism>
<feature type="compositionally biased region" description="Pro residues" evidence="1">
    <location>
        <begin position="422"/>
        <end position="444"/>
    </location>
</feature>
<name>A0ABQ2G1H8_9ACTN</name>
<feature type="transmembrane region" description="Helical" evidence="2">
    <location>
        <begin position="317"/>
        <end position="334"/>
    </location>
</feature>
<keyword evidence="2" id="KW-1133">Transmembrane helix</keyword>
<feature type="transmembrane region" description="Helical" evidence="2">
    <location>
        <begin position="173"/>
        <end position="195"/>
    </location>
</feature>
<comment type="caution">
    <text evidence="4">The sequence shown here is derived from an EMBL/GenBank/DDBJ whole genome shotgun (WGS) entry which is preliminary data.</text>
</comment>
<reference evidence="5" key="1">
    <citation type="journal article" date="2019" name="Int. J. Syst. Evol. Microbiol.">
        <title>The Global Catalogue of Microorganisms (GCM) 10K type strain sequencing project: providing services to taxonomists for standard genome sequencing and annotation.</title>
        <authorList>
            <consortium name="The Broad Institute Genomics Platform"/>
            <consortium name="The Broad Institute Genome Sequencing Center for Infectious Disease"/>
            <person name="Wu L."/>
            <person name="Ma J."/>
        </authorList>
    </citation>
    <scope>NUCLEOTIDE SEQUENCE [LARGE SCALE GENOMIC DNA]</scope>
    <source>
        <strain evidence="5">CGMCC 4.5581</strain>
    </source>
</reference>
<dbReference type="InterPro" id="IPR003675">
    <property type="entry name" value="Rce1/LyrA-like_dom"/>
</dbReference>
<gene>
    <name evidence="4" type="ORF">GCM10011589_27840</name>
</gene>
<feature type="compositionally biased region" description="Pro residues" evidence="1">
    <location>
        <begin position="82"/>
        <end position="115"/>
    </location>
</feature>
<keyword evidence="5" id="KW-1185">Reference proteome</keyword>
<feature type="domain" description="CAAX prenyl protease 2/Lysostaphin resistance protein A-like" evidence="3">
    <location>
        <begin position="255"/>
        <end position="350"/>
    </location>
</feature>
<feature type="transmembrane region" description="Helical" evidence="2">
    <location>
        <begin position="291"/>
        <end position="311"/>
    </location>
</feature>
<feature type="compositionally biased region" description="Low complexity" evidence="1">
    <location>
        <begin position="65"/>
        <end position="81"/>
    </location>
</feature>
<evidence type="ECO:0000313" key="4">
    <source>
        <dbReference type="EMBL" id="GGL69993.1"/>
    </source>
</evidence>